<name>A0A2V2MTD0_9EURY</name>
<keyword evidence="3" id="KW-0560">Oxidoreductase</keyword>
<dbReference type="FunFam" id="3.40.309.10:FF:000009">
    <property type="entry name" value="Aldehyde dehydrogenase A"/>
    <property type="match status" value="1"/>
</dbReference>
<dbReference type="InterPro" id="IPR016163">
    <property type="entry name" value="Ald_DH_C"/>
</dbReference>
<comment type="similarity">
    <text evidence="1">Belongs to the aldehyde dehydrogenase family.</text>
</comment>
<proteinExistence type="inferred from homology"/>
<dbReference type="InterPro" id="IPR015590">
    <property type="entry name" value="Aldehyde_DH_dom"/>
</dbReference>
<evidence type="ECO:0000259" key="4">
    <source>
        <dbReference type="Pfam" id="PF00171"/>
    </source>
</evidence>
<dbReference type="Pfam" id="PF00171">
    <property type="entry name" value="Aldedh"/>
    <property type="match status" value="1"/>
</dbReference>
<gene>
    <name evidence="5" type="ORF">DK846_11360</name>
</gene>
<dbReference type="EMBL" id="QGMY01000008">
    <property type="protein sequence ID" value="PWR71454.1"/>
    <property type="molecule type" value="Genomic_DNA"/>
</dbReference>
<dbReference type="AlphaFoldDB" id="A0A2V2MTD0"/>
<keyword evidence="6" id="KW-1185">Reference proteome</keyword>
<dbReference type="InterPro" id="IPR016162">
    <property type="entry name" value="Ald_DH_N"/>
</dbReference>
<dbReference type="GeneID" id="97550405"/>
<dbReference type="FunFam" id="3.40.605.10:FF:000007">
    <property type="entry name" value="NAD/NADP-dependent betaine aldehyde dehydrogenase"/>
    <property type="match status" value="1"/>
</dbReference>
<evidence type="ECO:0000313" key="6">
    <source>
        <dbReference type="Proteomes" id="UP000245657"/>
    </source>
</evidence>
<feature type="domain" description="Aldehyde dehydrogenase" evidence="4">
    <location>
        <begin position="14"/>
        <end position="471"/>
    </location>
</feature>
<dbReference type="InterPro" id="IPR016160">
    <property type="entry name" value="Ald_DH_CS_CYS"/>
</dbReference>
<dbReference type="SUPFAM" id="SSF53720">
    <property type="entry name" value="ALDH-like"/>
    <property type="match status" value="1"/>
</dbReference>
<protein>
    <submittedName>
        <fullName evidence="5">Aldehyde dehydrogenase</fullName>
    </submittedName>
</protein>
<sequence>MDKPVQTPADEHEHSNTIPVINPATGELVGKVNSGTAGDVDAAVTSASEAFPKWAVKDGTERAKVLFGAAALVRSRQADLANLLTREQGKPLKESKNEIAGFAKILEYYASISGLLKGDYGHSSAYGHAIVSRNPLGVCGAIIPWNVPAIIMGWKVGPALASGNALVLKPATTAPLTCMQLVGCLVEAGLPGNILQIVTGPGPVVGEAIAEHPDVRAVSFTGEVATGRRVASLAAPLFKRITLELGGSDPMIVCKDADLTVAAKGAVAGRFFNCGQTCTAVKRLFVESSVEEEFVHKLETLIRSLKVGNGLGSDVDMGPIHSLAQQHLISGQIERTVDGGFGKITTGGKEIGEGDHTGFFFEPTLLSGLDPEAPVMREEVFGPVLPVMPFDSLDDAISAANSTQFGLGASVWTHDSRVISRACEELQAGIVWVNQHLKLPPEVPFGGTKDSGIGRENGRYALDHYLEEKTILIKP</sequence>
<dbReference type="Proteomes" id="UP000245657">
    <property type="component" value="Unassembled WGS sequence"/>
</dbReference>
<reference evidence="5 6" key="1">
    <citation type="submission" date="2018-05" db="EMBL/GenBank/DDBJ databases">
        <title>Draft genome of Methanospirillum lacunae Ki8-1.</title>
        <authorList>
            <person name="Dueholm M.S."/>
            <person name="Nielsen P.H."/>
            <person name="Bakmann L.F."/>
            <person name="Otzen D.E."/>
        </authorList>
    </citation>
    <scope>NUCLEOTIDE SEQUENCE [LARGE SCALE GENOMIC DNA]</scope>
    <source>
        <strain evidence="5 6">Ki8-1</strain>
    </source>
</reference>
<dbReference type="OrthoDB" id="6342at2157"/>
<evidence type="ECO:0000256" key="2">
    <source>
        <dbReference type="ARBA" id="ARBA00011881"/>
    </source>
</evidence>
<dbReference type="Gene3D" id="3.40.309.10">
    <property type="entry name" value="Aldehyde Dehydrogenase, Chain A, domain 2"/>
    <property type="match status" value="1"/>
</dbReference>
<dbReference type="RefSeq" id="WP_109969072.1">
    <property type="nucleotide sequence ID" value="NZ_CP176093.1"/>
</dbReference>
<dbReference type="PANTHER" id="PTHR11699">
    <property type="entry name" value="ALDEHYDE DEHYDROGENASE-RELATED"/>
    <property type="match status" value="1"/>
</dbReference>
<comment type="subunit">
    <text evidence="2">Homotetramer.</text>
</comment>
<evidence type="ECO:0000313" key="5">
    <source>
        <dbReference type="EMBL" id="PWR71454.1"/>
    </source>
</evidence>
<dbReference type="InterPro" id="IPR016161">
    <property type="entry name" value="Ald_DH/histidinol_DH"/>
</dbReference>
<dbReference type="PROSITE" id="PS00070">
    <property type="entry name" value="ALDEHYDE_DEHYDR_CYS"/>
    <property type="match status" value="1"/>
</dbReference>
<evidence type="ECO:0000256" key="3">
    <source>
        <dbReference type="ARBA" id="ARBA00023002"/>
    </source>
</evidence>
<dbReference type="GO" id="GO:0016620">
    <property type="term" value="F:oxidoreductase activity, acting on the aldehyde or oxo group of donors, NAD or NADP as acceptor"/>
    <property type="evidence" value="ECO:0007669"/>
    <property type="project" value="InterPro"/>
</dbReference>
<dbReference type="Gene3D" id="3.40.605.10">
    <property type="entry name" value="Aldehyde Dehydrogenase, Chain A, domain 1"/>
    <property type="match status" value="1"/>
</dbReference>
<accession>A0A2V2MTD0</accession>
<comment type="caution">
    <text evidence="5">The sequence shown here is derived from an EMBL/GenBank/DDBJ whole genome shotgun (WGS) entry which is preliminary data.</text>
</comment>
<organism evidence="5 6">
    <name type="scientific">Methanospirillum lacunae</name>
    <dbReference type="NCBI Taxonomy" id="668570"/>
    <lineage>
        <taxon>Archaea</taxon>
        <taxon>Methanobacteriati</taxon>
        <taxon>Methanobacteriota</taxon>
        <taxon>Stenosarchaea group</taxon>
        <taxon>Methanomicrobia</taxon>
        <taxon>Methanomicrobiales</taxon>
        <taxon>Methanospirillaceae</taxon>
        <taxon>Methanospirillum</taxon>
    </lineage>
</organism>
<evidence type="ECO:0000256" key="1">
    <source>
        <dbReference type="ARBA" id="ARBA00009986"/>
    </source>
</evidence>